<gene>
    <name evidence="2" type="primary">cpaB</name>
    <name evidence="2" type="ORF">LMS43_05290</name>
</gene>
<dbReference type="Pfam" id="PF16976">
    <property type="entry name" value="RcpC"/>
    <property type="match status" value="1"/>
</dbReference>
<dbReference type="Proteomes" id="UP001168613">
    <property type="component" value="Unassembled WGS sequence"/>
</dbReference>
<feature type="domain" description="SAF" evidence="1">
    <location>
        <begin position="52"/>
        <end position="112"/>
    </location>
</feature>
<reference evidence="2" key="1">
    <citation type="submission" date="2021-11" db="EMBL/GenBank/DDBJ databases">
        <title>Draft genome sequence of Alcaligenes endophyticus type strain CCUG 75668T.</title>
        <authorList>
            <person name="Salva-Serra F."/>
            <person name="Duran R.E."/>
            <person name="Seeger M."/>
            <person name="Moore E.R.B."/>
            <person name="Jaen-Luchoro D."/>
        </authorList>
    </citation>
    <scope>NUCLEOTIDE SEQUENCE</scope>
    <source>
        <strain evidence="2">CCUG 75668</strain>
    </source>
</reference>
<evidence type="ECO:0000313" key="2">
    <source>
        <dbReference type="EMBL" id="MDN4120695.1"/>
    </source>
</evidence>
<dbReference type="InterPro" id="IPR031571">
    <property type="entry name" value="RcpC_dom"/>
</dbReference>
<dbReference type="Pfam" id="PF08666">
    <property type="entry name" value="SAF"/>
    <property type="match status" value="1"/>
</dbReference>
<dbReference type="EMBL" id="JAJHNU010000001">
    <property type="protein sequence ID" value="MDN4120695.1"/>
    <property type="molecule type" value="Genomic_DNA"/>
</dbReference>
<dbReference type="CDD" id="cd11614">
    <property type="entry name" value="SAF_CpaB_FlgA_like"/>
    <property type="match status" value="1"/>
</dbReference>
<evidence type="ECO:0000259" key="1">
    <source>
        <dbReference type="SMART" id="SM00858"/>
    </source>
</evidence>
<dbReference type="InterPro" id="IPR013974">
    <property type="entry name" value="SAF"/>
</dbReference>
<name>A0ABT8EHT3_9BURK</name>
<keyword evidence="3" id="KW-1185">Reference proteome</keyword>
<dbReference type="RefSeq" id="WP_266124409.1">
    <property type="nucleotide sequence ID" value="NZ_JAJHNU010000001.1"/>
</dbReference>
<accession>A0ABT8EHT3</accession>
<comment type="caution">
    <text evidence="2">The sequence shown here is derived from an EMBL/GenBank/DDBJ whole genome shotgun (WGS) entry which is preliminary data.</text>
</comment>
<dbReference type="SMART" id="SM00858">
    <property type="entry name" value="SAF"/>
    <property type="match status" value="1"/>
</dbReference>
<organism evidence="2 3">
    <name type="scientific">Alcaligenes endophyticus</name>
    <dbReference type="NCBI Taxonomy" id="1929088"/>
    <lineage>
        <taxon>Bacteria</taxon>
        <taxon>Pseudomonadati</taxon>
        <taxon>Pseudomonadota</taxon>
        <taxon>Betaproteobacteria</taxon>
        <taxon>Burkholderiales</taxon>
        <taxon>Alcaligenaceae</taxon>
        <taxon>Alcaligenes</taxon>
    </lineage>
</organism>
<sequence>MSSVMKGIALILLLMAAALIGLAVWLGMQPKPVPAPVQLEQRTEQSPATPLHPVVVAAKELKAGIRLSANDLEVVQWPVAPSQAFDNMAELEGKMLRYQVEQGTPVLASSLALSLASYLAPGERAVTIPVDINSGANNRVLPGDLVDVFFTFSSSAEVSNTQARLLMPRVKVLAYGRDSLAGPEQAESTPARQDSQVRNAMLAVPEAAVNELLLAVRSGSLQLVLRSLEDESMPNVALFPEFATLMPAKKELSSEQKEALEDPANRALAGLSLREFSLSTEPLEPIRQATYPSAPSDNGRRIEVIRGGKIEVVQF</sequence>
<evidence type="ECO:0000313" key="3">
    <source>
        <dbReference type="Proteomes" id="UP001168613"/>
    </source>
</evidence>
<dbReference type="NCBIfam" id="TIGR03177">
    <property type="entry name" value="pilus_cpaB"/>
    <property type="match status" value="1"/>
</dbReference>
<protein>
    <submittedName>
        <fullName evidence="2">Flp pilus assembly protein CpaB</fullName>
    </submittedName>
</protein>
<proteinExistence type="predicted"/>
<dbReference type="InterPro" id="IPR017592">
    <property type="entry name" value="Pilus_assmbl_Flp-typ_CpaB"/>
</dbReference>